<evidence type="ECO:0000259" key="11">
    <source>
        <dbReference type="PROSITE" id="PS50262"/>
    </source>
</evidence>
<evidence type="ECO:0000256" key="4">
    <source>
        <dbReference type="ARBA" id="ARBA00022692"/>
    </source>
</evidence>
<dbReference type="GeneID" id="120033220"/>
<evidence type="ECO:0000256" key="2">
    <source>
        <dbReference type="ARBA" id="ARBA00022441"/>
    </source>
</evidence>
<evidence type="ECO:0000256" key="9">
    <source>
        <dbReference type="ARBA" id="ARBA00023224"/>
    </source>
</evidence>
<dbReference type="SUPFAM" id="SSF81321">
    <property type="entry name" value="Family A G protein-coupled receptor-like"/>
    <property type="match status" value="1"/>
</dbReference>
<dbReference type="PROSITE" id="PS50262">
    <property type="entry name" value="G_PROTEIN_RECEP_F1_2"/>
    <property type="match status" value="1"/>
</dbReference>
<dbReference type="InterPro" id="IPR011043">
    <property type="entry name" value="Gal_Oxase/kelch_b-propeller"/>
</dbReference>
<evidence type="ECO:0000256" key="10">
    <source>
        <dbReference type="SAM" id="Phobius"/>
    </source>
</evidence>
<feature type="transmembrane region" description="Helical" evidence="10">
    <location>
        <begin position="249"/>
        <end position="273"/>
    </location>
</feature>
<name>A0A8U0U153_SALNM</name>
<dbReference type="AlphaFoldDB" id="A0A8U0U153"/>
<dbReference type="InterPro" id="IPR017452">
    <property type="entry name" value="GPCR_Rhodpsn_7TM"/>
</dbReference>
<dbReference type="SUPFAM" id="SSF50965">
    <property type="entry name" value="Galactose oxidase, central domain"/>
    <property type="match status" value="1"/>
</dbReference>
<organism evidence="12 13">
    <name type="scientific">Salvelinus namaycush</name>
    <name type="common">Lake trout</name>
    <name type="synonym">Salmo namaycush</name>
    <dbReference type="NCBI Taxonomy" id="8040"/>
    <lineage>
        <taxon>Eukaryota</taxon>
        <taxon>Metazoa</taxon>
        <taxon>Chordata</taxon>
        <taxon>Craniata</taxon>
        <taxon>Vertebrata</taxon>
        <taxon>Euteleostomi</taxon>
        <taxon>Actinopterygii</taxon>
        <taxon>Neopterygii</taxon>
        <taxon>Teleostei</taxon>
        <taxon>Protacanthopterygii</taxon>
        <taxon>Salmoniformes</taxon>
        <taxon>Salmonidae</taxon>
        <taxon>Salmoninae</taxon>
        <taxon>Salvelinus</taxon>
    </lineage>
</organism>
<gene>
    <name evidence="13" type="primary">LOC120033220</name>
</gene>
<dbReference type="Proteomes" id="UP000808372">
    <property type="component" value="Chromosome 40"/>
</dbReference>
<dbReference type="KEGG" id="snh:120033220"/>
<dbReference type="InterPro" id="IPR006652">
    <property type="entry name" value="Kelch_1"/>
</dbReference>
<dbReference type="GO" id="GO:0004930">
    <property type="term" value="F:G protein-coupled receptor activity"/>
    <property type="evidence" value="ECO:0007669"/>
    <property type="project" value="UniProtKB-KW"/>
</dbReference>
<keyword evidence="7 10" id="KW-0472">Membrane</keyword>
<dbReference type="SUPFAM" id="SSF117281">
    <property type="entry name" value="Kelch motif"/>
    <property type="match status" value="1"/>
</dbReference>
<evidence type="ECO:0000256" key="1">
    <source>
        <dbReference type="ARBA" id="ARBA00004651"/>
    </source>
</evidence>
<dbReference type="PANTHER" id="PTHR24231:SF15">
    <property type="entry name" value="2-OXOGLUTARATE RECEPTOR 1"/>
    <property type="match status" value="1"/>
</dbReference>
<dbReference type="Gene3D" id="2.120.10.80">
    <property type="entry name" value="Kelch-type beta propeller"/>
    <property type="match status" value="2"/>
</dbReference>
<reference evidence="13" key="1">
    <citation type="submission" date="2025-08" db="UniProtKB">
        <authorList>
            <consortium name="RefSeq"/>
        </authorList>
    </citation>
    <scope>IDENTIFICATION</scope>
    <source>
        <tissue evidence="13">White muscle</tissue>
    </source>
</reference>
<dbReference type="PRINTS" id="PR01157">
    <property type="entry name" value="P2YPURNOCPTR"/>
</dbReference>
<evidence type="ECO:0000256" key="3">
    <source>
        <dbReference type="ARBA" id="ARBA00022475"/>
    </source>
</evidence>
<dbReference type="InterPro" id="IPR015915">
    <property type="entry name" value="Kelch-typ_b-propeller"/>
</dbReference>
<feature type="domain" description="G-protein coupled receptors family 1 profile" evidence="11">
    <location>
        <begin position="105"/>
        <end position="355"/>
    </location>
</feature>
<keyword evidence="4 10" id="KW-0812">Transmembrane</keyword>
<protein>
    <submittedName>
        <fullName evidence="13">2-oxoglutarate receptor 1-like</fullName>
    </submittedName>
</protein>
<evidence type="ECO:0000313" key="13">
    <source>
        <dbReference type="RefSeq" id="XP_038835430.1"/>
    </source>
</evidence>
<accession>A0A8U0U153</accession>
<dbReference type="RefSeq" id="XP_038835430.1">
    <property type="nucleotide sequence ID" value="XM_038979502.1"/>
</dbReference>
<evidence type="ECO:0000256" key="8">
    <source>
        <dbReference type="ARBA" id="ARBA00023170"/>
    </source>
</evidence>
<keyword evidence="2" id="KW-0880">Kelch repeat</keyword>
<feature type="transmembrane region" description="Helical" evidence="10">
    <location>
        <begin position="93"/>
        <end position="114"/>
    </location>
</feature>
<dbReference type="GO" id="GO:0005886">
    <property type="term" value="C:plasma membrane"/>
    <property type="evidence" value="ECO:0007669"/>
    <property type="project" value="UniProtKB-SubCell"/>
</dbReference>
<dbReference type="Gene3D" id="1.20.1070.10">
    <property type="entry name" value="Rhodopsin 7-helix transmembrane proteins"/>
    <property type="match status" value="1"/>
</dbReference>
<evidence type="ECO:0000256" key="5">
    <source>
        <dbReference type="ARBA" id="ARBA00022989"/>
    </source>
</evidence>
<feature type="transmembrane region" description="Helical" evidence="10">
    <location>
        <begin position="168"/>
        <end position="192"/>
    </location>
</feature>
<dbReference type="InterPro" id="IPR000276">
    <property type="entry name" value="GPCR_Rhodpsn"/>
</dbReference>
<keyword evidence="5 10" id="KW-1133">Transmembrane helix</keyword>
<dbReference type="PRINTS" id="PR00237">
    <property type="entry name" value="GPCRRHODOPSN"/>
</dbReference>
<proteinExistence type="predicted"/>
<evidence type="ECO:0000256" key="6">
    <source>
        <dbReference type="ARBA" id="ARBA00023040"/>
    </source>
</evidence>
<dbReference type="PANTHER" id="PTHR24231">
    <property type="entry name" value="PURINOCEPTOR-RELATED G-PROTEIN COUPLED RECEPTOR"/>
    <property type="match status" value="1"/>
</dbReference>
<comment type="subcellular location">
    <subcellularLocation>
        <location evidence="1">Cell membrane</location>
        <topology evidence="1">Multi-pass membrane protein</topology>
    </subcellularLocation>
</comment>
<dbReference type="Pfam" id="PF00001">
    <property type="entry name" value="7tm_1"/>
    <property type="match status" value="1"/>
</dbReference>
<dbReference type="Pfam" id="PF01344">
    <property type="entry name" value="Kelch_1"/>
    <property type="match status" value="2"/>
</dbReference>
<keyword evidence="8" id="KW-0675">Receptor</keyword>
<sequence length="468" mass="52827">MFVYNHKQSEWSELAAMKTARAMFGAVIYNGKIVVAGGVNEEGLTAASEVYDFGTNKYVAFSLLMSSLYSTMCKSDDNCTSVDSLMKHYYLPVMYSVIFVVGLLGNVTSIAIYLAKLRPWKSSIIIMFNLALTDLLYVLSLPFMVYYYTNGESWTLGDFMCRFLRFGFHFNLYGSILFLTCLAVFRYVVAAHPLRAAHVQQKRWGILACAAVWAIAVAEIVPMLTMITMETKDNKTQCLDFASGDPAVLWWYGWLLTVLGYLLPLVVVVVCYAGVVRELAKGPHNPCRVRARRFNVLILVVFVVCFLPYHVLRILRVDTRRKPESSCMLVHWVHTAYILSRPVAGLNTFFNLVLYTLAGDKFQQAFLSVFPWGPWWTKFRTHLKLSLAVVSKPSNTASAKSKALNKMFVYNHKQSEWRELTAMKTARAMFGAVVYNGKIVVAGGVNEEGLTAASEVYDFGTKEEGKRY</sequence>
<keyword evidence="6" id="KW-0297">G-protein coupled receptor</keyword>
<keyword evidence="3" id="KW-1003">Cell membrane</keyword>
<feature type="transmembrane region" description="Helical" evidence="10">
    <location>
        <begin position="126"/>
        <end position="148"/>
    </location>
</feature>
<keyword evidence="9" id="KW-0807">Transducer</keyword>
<evidence type="ECO:0000256" key="7">
    <source>
        <dbReference type="ARBA" id="ARBA00023136"/>
    </source>
</evidence>
<keyword evidence="12" id="KW-1185">Reference proteome</keyword>
<evidence type="ECO:0000313" key="12">
    <source>
        <dbReference type="Proteomes" id="UP000808372"/>
    </source>
</evidence>
<feature type="transmembrane region" description="Helical" evidence="10">
    <location>
        <begin position="294"/>
        <end position="312"/>
    </location>
</feature>
<feature type="transmembrane region" description="Helical" evidence="10">
    <location>
        <begin position="204"/>
        <end position="229"/>
    </location>
</feature>